<dbReference type="PROSITE" id="PS50929">
    <property type="entry name" value="ABC_TM1F"/>
    <property type="match status" value="2"/>
</dbReference>
<feature type="domain" description="ABC transporter" evidence="10">
    <location>
        <begin position="628"/>
        <end position="862"/>
    </location>
</feature>
<proteinExistence type="predicted"/>
<feature type="transmembrane region" description="Helical" evidence="9">
    <location>
        <begin position="122"/>
        <end position="142"/>
    </location>
</feature>
<accession>A0ABQ8K4H5</accession>
<evidence type="ECO:0000256" key="1">
    <source>
        <dbReference type="ARBA" id="ARBA00004370"/>
    </source>
</evidence>
<feature type="transmembrane region" description="Helical" evidence="9">
    <location>
        <begin position="149"/>
        <end position="168"/>
    </location>
</feature>
<evidence type="ECO:0000256" key="8">
    <source>
        <dbReference type="SAM" id="MobiDB-lite"/>
    </source>
</evidence>
<dbReference type="PANTHER" id="PTHR24223">
    <property type="entry name" value="ATP-BINDING CASSETTE SUB-FAMILY C"/>
    <property type="match status" value="1"/>
</dbReference>
<dbReference type="InterPro" id="IPR003439">
    <property type="entry name" value="ABC_transporter-like_ATP-bd"/>
</dbReference>
<feature type="transmembrane region" description="Helical" evidence="9">
    <location>
        <begin position="527"/>
        <end position="554"/>
    </location>
</feature>
<dbReference type="InterPro" id="IPR003593">
    <property type="entry name" value="AAA+_ATPase"/>
</dbReference>
<dbReference type="Gene3D" id="1.20.1560.10">
    <property type="entry name" value="ABC transporter type 1, transmembrane domain"/>
    <property type="match status" value="2"/>
</dbReference>
<dbReference type="InterPro" id="IPR017871">
    <property type="entry name" value="ABC_transporter-like_CS"/>
</dbReference>
<dbReference type="PANTHER" id="PTHR24223:SF415">
    <property type="entry name" value="FI20190P1"/>
    <property type="match status" value="1"/>
</dbReference>
<evidence type="ECO:0000313" key="12">
    <source>
        <dbReference type="EMBL" id="KAH9831601.1"/>
    </source>
</evidence>
<comment type="subcellular location">
    <subcellularLocation>
        <location evidence="1">Membrane</location>
    </subcellularLocation>
</comment>
<feature type="transmembrane region" description="Helical" evidence="9">
    <location>
        <begin position="1077"/>
        <end position="1103"/>
    </location>
</feature>
<keyword evidence="3 9" id="KW-0812">Transmembrane</keyword>
<feature type="transmembrane region" description="Helical" evidence="9">
    <location>
        <begin position="920"/>
        <end position="942"/>
    </location>
</feature>
<dbReference type="CDD" id="cd03250">
    <property type="entry name" value="ABCC_MRP_domain1"/>
    <property type="match status" value="1"/>
</dbReference>
<dbReference type="CDD" id="cd18596">
    <property type="entry name" value="ABC_6TM_VMR1_D1_like"/>
    <property type="match status" value="1"/>
</dbReference>
<dbReference type="Proteomes" id="UP000814176">
    <property type="component" value="Unassembled WGS sequence"/>
</dbReference>
<sequence>MAILHQTTANTVATILGVSQPWLPPSQQLFVDTFLPGCAGLLLLLHDLLSSIRFHRSIRTAFRRLASPFRDFLTLEDLEEQPHPVAPPEAWKARVLVLGSALESVAWVCVLAYGAVGEDKGLSMQAAVAAITWLYAVLRVLFKPPVTPPYLLIVLYLAHATVALVDLLQRFIGGERNPAFTTLVVLQLLSPTLLAWVAGSLPVRATLPTRNVAKHADVPTSAATMPEDSVTLWSWSTFSFVEPLFKVASAHTLNETDVWSLSPYFKHKNLFTKYLKYQEEHPTHSLLWFLLASNSLDLTLDIVLELWSAVFGFVPPYALQEILSALADPSPESTQRAYFWAIMTFLAHLSFAQVDLYQNWYTRRCYERTRGQLFCALHYKALRRRDVGGKTSHEDKENDNADLGRIVNLMQGDAYAVANRFWQFSGFFMAPIRLTIALIFLYRILGWSSLAAVVVVLVAYVVNYPLAKYNVYVTRQSWTARDTRMNLVNELFQNIRFLKYYGWEHRWSARVREARESELKWRVKDNIVSVFITFIWTWIPSATAVASFLCFTLIAGERLTVAKAFTSIALFSYIQEPMTQLPEQFFALLHAYVSMQRIEKFLAEAEVPEWASSLKMSANPAAPLQDEVGFEDAVFEWNVSPRDVQSRFRLGPLNIKFPKEKLTLVSGATGSGKSALLAALLGEMHCISGGVILDKAGHQVAYCAQNPWLEHATIRDNIIFGAAYGYDERRYRAVIEACALTRDLEIFEAGDMTEIGEKGITLSGGQRARIALARALYSQATCLLLDDPLAAVDMHTAQHLVTHALTGMLARGRTIILVTHHISLCLPKASYLVELSSGSVIRQGSTQALREQGQLSQIVAAEDIVQESESSESSSATLETENEADLVDQPKSTDENANKSSGKLIEAEARAEGRVSARTYWTYILAAGLLCWAFTMVFMVLVRLITIANQLFIARWGEAYETTGSSIMKTLLQTPTVWAKLPPPDVDVKPWLLIFLCISFSGAVAVISIISLGYYSSLQASRSLFLGMLSRLTGAPSRFFDVTPIGRILNRFTSDINTVDNTLQNSARSALAGCFNFLASLVVIIWVVPTFAPFALFIAWLYIRLAPRFVQASRDLRRLESISLSPAFAGFDELLRGLPHVRAFGMEQRYQARFYDRVDTFQCFDHVYWLVSGWLQWRYDCLGSVVVFLTTIFALMGSVSSGFAALVIVQAGVFAQASRVLVRVLAQLELDFNSVERIGEYLDVPQEAAAIIASNRPPAYWPSSNGELVVEDLVVKYAPELPPVLHNLSFTIRPCEKIGVVGRTGSGKSTLALSLLRMVEPSEGRIIIDGIDITKIGLDDLRTRVTIISQDVSLFSGTLRSNIDPFNEHSDQECLEVLERCHLLSILRHSSSKADAGHQDVTLDMPISQSGSLSAGERQLVAMARAVLRRSSVVIMDEATSQIDASLDDQIQRTIREVFADAIVITIAHRLKTVLDYDRIMVLGGGKILEFDTPRLLMSKRDGLFGEMCRASADWQELQDAVSNLSERS</sequence>
<feature type="transmembrane region" description="Helical" evidence="9">
    <location>
        <begin position="1185"/>
        <end position="1209"/>
    </location>
</feature>
<dbReference type="PROSITE" id="PS00211">
    <property type="entry name" value="ABC_TRANSPORTER_1"/>
    <property type="match status" value="2"/>
</dbReference>
<evidence type="ECO:0000256" key="7">
    <source>
        <dbReference type="ARBA" id="ARBA00023136"/>
    </source>
</evidence>
<evidence type="ECO:0000259" key="10">
    <source>
        <dbReference type="PROSITE" id="PS50893"/>
    </source>
</evidence>
<feature type="domain" description="ABC transmembrane type-1" evidence="11">
    <location>
        <begin position="933"/>
        <end position="1230"/>
    </location>
</feature>
<dbReference type="InterPro" id="IPR027417">
    <property type="entry name" value="P-loop_NTPase"/>
</dbReference>
<evidence type="ECO:0000256" key="3">
    <source>
        <dbReference type="ARBA" id="ARBA00022692"/>
    </source>
</evidence>
<feature type="domain" description="ABC transmembrane type-1" evidence="11">
    <location>
        <begin position="308"/>
        <end position="585"/>
    </location>
</feature>
<dbReference type="GeneID" id="72005612"/>
<dbReference type="SMART" id="SM00382">
    <property type="entry name" value="AAA"/>
    <property type="match status" value="2"/>
</dbReference>
<dbReference type="Pfam" id="PF00664">
    <property type="entry name" value="ABC_membrane"/>
    <property type="match status" value="2"/>
</dbReference>
<evidence type="ECO:0000256" key="9">
    <source>
        <dbReference type="SAM" id="Phobius"/>
    </source>
</evidence>
<gene>
    <name evidence="12" type="ORF">C8Q71DRAFT_781568</name>
</gene>
<evidence type="ECO:0000256" key="6">
    <source>
        <dbReference type="ARBA" id="ARBA00022989"/>
    </source>
</evidence>
<dbReference type="Pfam" id="PF00005">
    <property type="entry name" value="ABC_tran"/>
    <property type="match status" value="2"/>
</dbReference>
<keyword evidence="7 9" id="KW-0472">Membrane</keyword>
<evidence type="ECO:0000313" key="13">
    <source>
        <dbReference type="Proteomes" id="UP000814176"/>
    </source>
</evidence>
<dbReference type="EMBL" id="JADCUA010000025">
    <property type="protein sequence ID" value="KAH9831601.1"/>
    <property type="molecule type" value="Genomic_DNA"/>
</dbReference>
<evidence type="ECO:0000256" key="4">
    <source>
        <dbReference type="ARBA" id="ARBA00022741"/>
    </source>
</evidence>
<dbReference type="GO" id="GO:0016787">
    <property type="term" value="F:hydrolase activity"/>
    <property type="evidence" value="ECO:0007669"/>
    <property type="project" value="UniProtKB-KW"/>
</dbReference>
<reference evidence="12 13" key="1">
    <citation type="journal article" date="2021" name="Environ. Microbiol.">
        <title>Gene family expansions and transcriptome signatures uncover fungal adaptations to wood decay.</title>
        <authorList>
            <person name="Hage H."/>
            <person name="Miyauchi S."/>
            <person name="Viragh M."/>
            <person name="Drula E."/>
            <person name="Min B."/>
            <person name="Chaduli D."/>
            <person name="Navarro D."/>
            <person name="Favel A."/>
            <person name="Norest M."/>
            <person name="Lesage-Meessen L."/>
            <person name="Balint B."/>
            <person name="Merenyi Z."/>
            <person name="de Eugenio L."/>
            <person name="Morin E."/>
            <person name="Martinez A.T."/>
            <person name="Baldrian P."/>
            <person name="Stursova M."/>
            <person name="Martinez M.J."/>
            <person name="Novotny C."/>
            <person name="Magnuson J.K."/>
            <person name="Spatafora J.W."/>
            <person name="Maurice S."/>
            <person name="Pangilinan J."/>
            <person name="Andreopoulos W."/>
            <person name="LaButti K."/>
            <person name="Hundley H."/>
            <person name="Na H."/>
            <person name="Kuo A."/>
            <person name="Barry K."/>
            <person name="Lipzen A."/>
            <person name="Henrissat B."/>
            <person name="Riley R."/>
            <person name="Ahrendt S."/>
            <person name="Nagy L.G."/>
            <person name="Grigoriev I.V."/>
            <person name="Martin F."/>
            <person name="Rosso M.N."/>
        </authorList>
    </citation>
    <scope>NUCLEOTIDE SEQUENCE [LARGE SCALE GENOMIC DNA]</scope>
    <source>
        <strain evidence="12 13">CIRM-BRFM 1785</strain>
    </source>
</reference>
<organism evidence="12 13">
    <name type="scientific">Rhodofomes roseus</name>
    <dbReference type="NCBI Taxonomy" id="34475"/>
    <lineage>
        <taxon>Eukaryota</taxon>
        <taxon>Fungi</taxon>
        <taxon>Dikarya</taxon>
        <taxon>Basidiomycota</taxon>
        <taxon>Agaricomycotina</taxon>
        <taxon>Agaricomycetes</taxon>
        <taxon>Polyporales</taxon>
        <taxon>Rhodofomes</taxon>
    </lineage>
</organism>
<keyword evidence="6 9" id="KW-1133">Transmembrane helix</keyword>
<dbReference type="SUPFAM" id="SSF52540">
    <property type="entry name" value="P-loop containing nucleoside triphosphate hydrolases"/>
    <property type="match status" value="2"/>
</dbReference>
<dbReference type="CDD" id="cd18604">
    <property type="entry name" value="ABC_6TM_VMR1_D2_like"/>
    <property type="match status" value="1"/>
</dbReference>
<keyword evidence="4" id="KW-0547">Nucleotide-binding</keyword>
<feature type="transmembrane region" description="Helical" evidence="9">
    <location>
        <begin position="95"/>
        <end position="116"/>
    </location>
</feature>
<keyword evidence="2" id="KW-0813">Transport</keyword>
<keyword evidence="12" id="KW-0378">Hydrolase</keyword>
<feature type="transmembrane region" description="Helical" evidence="9">
    <location>
        <begin position="991"/>
        <end position="1015"/>
    </location>
</feature>
<feature type="transmembrane region" description="Helical" evidence="9">
    <location>
        <begin position="440"/>
        <end position="462"/>
    </location>
</feature>
<dbReference type="PROSITE" id="PS50893">
    <property type="entry name" value="ABC_TRANSPORTER_2"/>
    <property type="match status" value="2"/>
</dbReference>
<dbReference type="CDD" id="cd03244">
    <property type="entry name" value="ABCC_MRP_domain2"/>
    <property type="match status" value="1"/>
</dbReference>
<feature type="domain" description="ABC transporter" evidence="10">
    <location>
        <begin position="1268"/>
        <end position="1510"/>
    </location>
</feature>
<dbReference type="SUPFAM" id="SSF90123">
    <property type="entry name" value="ABC transporter transmembrane region"/>
    <property type="match status" value="2"/>
</dbReference>
<protein>
    <submittedName>
        <fullName evidence="12">P-loop containing nucleoside triphosphate hydrolase protein</fullName>
    </submittedName>
</protein>
<evidence type="ECO:0000259" key="11">
    <source>
        <dbReference type="PROSITE" id="PS50929"/>
    </source>
</evidence>
<dbReference type="InterPro" id="IPR036640">
    <property type="entry name" value="ABC1_TM_sf"/>
</dbReference>
<dbReference type="InterPro" id="IPR050173">
    <property type="entry name" value="ABC_transporter_C-like"/>
</dbReference>
<evidence type="ECO:0000256" key="2">
    <source>
        <dbReference type="ARBA" id="ARBA00022448"/>
    </source>
</evidence>
<dbReference type="Gene3D" id="3.40.50.300">
    <property type="entry name" value="P-loop containing nucleotide triphosphate hydrolases"/>
    <property type="match status" value="2"/>
</dbReference>
<dbReference type="InterPro" id="IPR011527">
    <property type="entry name" value="ABC1_TM_dom"/>
</dbReference>
<evidence type="ECO:0000256" key="5">
    <source>
        <dbReference type="ARBA" id="ARBA00022840"/>
    </source>
</evidence>
<dbReference type="RefSeq" id="XP_047774715.1">
    <property type="nucleotide sequence ID" value="XM_047924880.1"/>
</dbReference>
<keyword evidence="13" id="KW-1185">Reference proteome</keyword>
<keyword evidence="5" id="KW-0067">ATP-binding</keyword>
<comment type="caution">
    <text evidence="12">The sequence shown here is derived from an EMBL/GenBank/DDBJ whole genome shotgun (WGS) entry which is preliminary data.</text>
</comment>
<feature type="transmembrane region" description="Helical" evidence="9">
    <location>
        <begin position="180"/>
        <end position="201"/>
    </location>
</feature>
<feature type="region of interest" description="Disordered" evidence="8">
    <location>
        <begin position="867"/>
        <end position="901"/>
    </location>
</feature>
<name>A0ABQ8K4H5_9APHY</name>